<protein>
    <submittedName>
        <fullName evidence="3">Uncharacterized protein</fullName>
    </submittedName>
</protein>
<dbReference type="RefSeq" id="XP_003028273.1">
    <property type="nucleotide sequence ID" value="XM_003028227.1"/>
</dbReference>
<feature type="transmembrane region" description="Helical" evidence="2">
    <location>
        <begin position="53"/>
        <end position="74"/>
    </location>
</feature>
<dbReference type="InParanoid" id="D8QF83"/>
<dbReference type="GeneID" id="9592043"/>
<name>D8QF83_SCHCM</name>
<dbReference type="AlphaFoldDB" id="D8QF83"/>
<feature type="non-terminal residue" evidence="3">
    <location>
        <position position="179"/>
    </location>
</feature>
<feature type="region of interest" description="Disordered" evidence="1">
    <location>
        <begin position="1"/>
        <end position="39"/>
    </location>
</feature>
<evidence type="ECO:0000313" key="4">
    <source>
        <dbReference type="Proteomes" id="UP000007431"/>
    </source>
</evidence>
<dbReference type="HOGENOM" id="CLU_143023_0_0_1"/>
<evidence type="ECO:0000256" key="1">
    <source>
        <dbReference type="SAM" id="MobiDB-lite"/>
    </source>
</evidence>
<dbReference type="OMA" id="EPEWIRV"/>
<gene>
    <name evidence="3" type="ORF">SCHCODRAFT_112516</name>
</gene>
<reference evidence="3 4" key="1">
    <citation type="journal article" date="2010" name="Nat. Biotechnol.">
        <title>Genome sequence of the model mushroom Schizophyllum commune.</title>
        <authorList>
            <person name="Ohm R.A."/>
            <person name="de Jong J.F."/>
            <person name="Lugones L.G."/>
            <person name="Aerts A."/>
            <person name="Kothe E."/>
            <person name="Stajich J.E."/>
            <person name="de Vries R.P."/>
            <person name="Record E."/>
            <person name="Levasseur A."/>
            <person name="Baker S.E."/>
            <person name="Bartholomew K.A."/>
            <person name="Coutinho P.M."/>
            <person name="Erdmann S."/>
            <person name="Fowler T.J."/>
            <person name="Gathman A.C."/>
            <person name="Lombard V."/>
            <person name="Henrissat B."/>
            <person name="Knabe N."/>
            <person name="Kuees U."/>
            <person name="Lilly W.W."/>
            <person name="Lindquist E."/>
            <person name="Lucas S."/>
            <person name="Magnuson J.K."/>
            <person name="Piumi F."/>
            <person name="Raudaskoski M."/>
            <person name="Salamov A."/>
            <person name="Schmutz J."/>
            <person name="Schwarze F.W.M.R."/>
            <person name="vanKuyk P.A."/>
            <person name="Horton J.S."/>
            <person name="Grigoriev I.V."/>
            <person name="Woesten H.A.B."/>
        </authorList>
    </citation>
    <scope>NUCLEOTIDE SEQUENCE [LARGE SCALE GENOMIC DNA]</scope>
    <source>
        <strain evidence="4">H4-8 / FGSC 9210</strain>
    </source>
</reference>
<organism evidence="4">
    <name type="scientific">Schizophyllum commune (strain H4-8 / FGSC 9210)</name>
    <name type="common">Split gill fungus</name>
    <dbReference type="NCBI Taxonomy" id="578458"/>
    <lineage>
        <taxon>Eukaryota</taxon>
        <taxon>Fungi</taxon>
        <taxon>Dikarya</taxon>
        <taxon>Basidiomycota</taxon>
        <taxon>Agaricomycotina</taxon>
        <taxon>Agaricomycetes</taxon>
        <taxon>Agaricomycetidae</taxon>
        <taxon>Agaricales</taxon>
        <taxon>Schizophyllaceae</taxon>
        <taxon>Schizophyllum</taxon>
    </lineage>
</organism>
<dbReference type="Proteomes" id="UP000007431">
    <property type="component" value="Unassembled WGS sequence"/>
</dbReference>
<dbReference type="KEGG" id="scm:SCHCO_02588869"/>
<keyword evidence="2" id="KW-0472">Membrane</keyword>
<keyword evidence="2" id="KW-0812">Transmembrane</keyword>
<dbReference type="EMBL" id="GL377311">
    <property type="protein sequence ID" value="EFI93370.1"/>
    <property type="molecule type" value="Genomic_DNA"/>
</dbReference>
<keyword evidence="2" id="KW-1133">Transmembrane helix</keyword>
<keyword evidence="4" id="KW-1185">Reference proteome</keyword>
<proteinExistence type="predicted"/>
<sequence>MSSTPPSPKADEDPSSSQRNVTDPADCTQADEPKMPEPLERQDLYHYTFPRDVVPPLMAAVVLGTKPPLYFLGWRYKYREFRKRFDNGHYEDPSIIFRQKILPRFAEQSPEFENARPRSRPMIWVDRNVGHCTVIAGTNAFESAQNLARNDKFVEAVKKVLNEDREPVWYRHPPKEAFE</sequence>
<accession>D8QF83</accession>
<dbReference type="VEuPathDB" id="FungiDB:SCHCODRAFT_02588869"/>
<evidence type="ECO:0000313" key="3">
    <source>
        <dbReference type="EMBL" id="EFI93370.1"/>
    </source>
</evidence>
<evidence type="ECO:0000256" key="2">
    <source>
        <dbReference type="SAM" id="Phobius"/>
    </source>
</evidence>
<dbReference type="OrthoDB" id="2841386at2759"/>